<comment type="caution">
    <text evidence="2">The sequence shown here is derived from an EMBL/GenBank/DDBJ whole genome shotgun (WGS) entry which is preliminary data.</text>
</comment>
<dbReference type="PROSITE" id="PS51186">
    <property type="entry name" value="GNAT"/>
    <property type="match status" value="1"/>
</dbReference>
<name>A0A9P6HMF1_9AGAM</name>
<dbReference type="Proteomes" id="UP000736335">
    <property type="component" value="Unassembled WGS sequence"/>
</dbReference>
<reference evidence="2" key="1">
    <citation type="journal article" date="2020" name="Nat. Commun.">
        <title>Large-scale genome sequencing of mycorrhizal fungi provides insights into the early evolution of symbiotic traits.</title>
        <authorList>
            <person name="Miyauchi S."/>
            <person name="Kiss E."/>
            <person name="Kuo A."/>
            <person name="Drula E."/>
            <person name="Kohler A."/>
            <person name="Sanchez-Garcia M."/>
            <person name="Morin E."/>
            <person name="Andreopoulos B."/>
            <person name="Barry K.W."/>
            <person name="Bonito G."/>
            <person name="Buee M."/>
            <person name="Carver A."/>
            <person name="Chen C."/>
            <person name="Cichocki N."/>
            <person name="Clum A."/>
            <person name="Culley D."/>
            <person name="Crous P.W."/>
            <person name="Fauchery L."/>
            <person name="Girlanda M."/>
            <person name="Hayes R.D."/>
            <person name="Keri Z."/>
            <person name="LaButti K."/>
            <person name="Lipzen A."/>
            <person name="Lombard V."/>
            <person name="Magnuson J."/>
            <person name="Maillard F."/>
            <person name="Murat C."/>
            <person name="Nolan M."/>
            <person name="Ohm R.A."/>
            <person name="Pangilinan J."/>
            <person name="Pereira M.F."/>
            <person name="Perotto S."/>
            <person name="Peter M."/>
            <person name="Pfister S."/>
            <person name="Riley R."/>
            <person name="Sitrit Y."/>
            <person name="Stielow J.B."/>
            <person name="Szollosi G."/>
            <person name="Zifcakova L."/>
            <person name="Stursova M."/>
            <person name="Spatafora J.W."/>
            <person name="Tedersoo L."/>
            <person name="Vaario L.M."/>
            <person name="Yamada A."/>
            <person name="Yan M."/>
            <person name="Wang P."/>
            <person name="Xu J."/>
            <person name="Bruns T."/>
            <person name="Baldrian P."/>
            <person name="Vilgalys R."/>
            <person name="Dunand C."/>
            <person name="Henrissat B."/>
            <person name="Grigoriev I.V."/>
            <person name="Hibbett D."/>
            <person name="Nagy L.G."/>
            <person name="Martin F.M."/>
        </authorList>
    </citation>
    <scope>NUCLEOTIDE SEQUENCE</scope>
    <source>
        <strain evidence="2">UH-Tt-Lm1</strain>
    </source>
</reference>
<feature type="domain" description="N-acetyltransferase" evidence="1">
    <location>
        <begin position="13"/>
        <end position="160"/>
    </location>
</feature>
<organism evidence="2 3">
    <name type="scientific">Thelephora terrestris</name>
    <dbReference type="NCBI Taxonomy" id="56493"/>
    <lineage>
        <taxon>Eukaryota</taxon>
        <taxon>Fungi</taxon>
        <taxon>Dikarya</taxon>
        <taxon>Basidiomycota</taxon>
        <taxon>Agaricomycotina</taxon>
        <taxon>Agaricomycetes</taxon>
        <taxon>Thelephorales</taxon>
        <taxon>Thelephoraceae</taxon>
        <taxon>Thelephora</taxon>
    </lineage>
</organism>
<dbReference type="AlphaFoldDB" id="A0A9P6HMF1"/>
<accession>A0A9P6HMF1</accession>
<dbReference type="GO" id="GO:0016747">
    <property type="term" value="F:acyltransferase activity, transferring groups other than amino-acyl groups"/>
    <property type="evidence" value="ECO:0007669"/>
    <property type="project" value="InterPro"/>
</dbReference>
<dbReference type="OrthoDB" id="329272at2759"/>
<evidence type="ECO:0000313" key="2">
    <source>
        <dbReference type="EMBL" id="KAF9788415.1"/>
    </source>
</evidence>
<reference evidence="2" key="2">
    <citation type="submission" date="2020-11" db="EMBL/GenBank/DDBJ databases">
        <authorList>
            <consortium name="DOE Joint Genome Institute"/>
            <person name="Kuo A."/>
            <person name="Miyauchi S."/>
            <person name="Kiss E."/>
            <person name="Drula E."/>
            <person name="Kohler A."/>
            <person name="Sanchez-Garcia M."/>
            <person name="Andreopoulos B."/>
            <person name="Barry K.W."/>
            <person name="Bonito G."/>
            <person name="Buee M."/>
            <person name="Carver A."/>
            <person name="Chen C."/>
            <person name="Cichocki N."/>
            <person name="Clum A."/>
            <person name="Culley D."/>
            <person name="Crous P.W."/>
            <person name="Fauchery L."/>
            <person name="Girlanda M."/>
            <person name="Hayes R."/>
            <person name="Keri Z."/>
            <person name="Labutti K."/>
            <person name="Lipzen A."/>
            <person name="Lombard V."/>
            <person name="Magnuson J."/>
            <person name="Maillard F."/>
            <person name="Morin E."/>
            <person name="Murat C."/>
            <person name="Nolan M."/>
            <person name="Ohm R."/>
            <person name="Pangilinan J."/>
            <person name="Pereira M."/>
            <person name="Perotto S."/>
            <person name="Peter M."/>
            <person name="Riley R."/>
            <person name="Sitrit Y."/>
            <person name="Stielow B."/>
            <person name="Szollosi G."/>
            <person name="Zifcakova L."/>
            <person name="Stursova M."/>
            <person name="Spatafora J.W."/>
            <person name="Tedersoo L."/>
            <person name="Vaario L.-M."/>
            <person name="Yamada A."/>
            <person name="Yan M."/>
            <person name="Wang P."/>
            <person name="Xu J."/>
            <person name="Bruns T."/>
            <person name="Baldrian P."/>
            <person name="Vilgalys R."/>
            <person name="Henrissat B."/>
            <person name="Grigoriev I.V."/>
            <person name="Hibbett D."/>
            <person name="Nagy L.G."/>
            <person name="Martin F.M."/>
        </authorList>
    </citation>
    <scope>NUCLEOTIDE SEQUENCE</scope>
    <source>
        <strain evidence="2">UH-Tt-Lm1</strain>
    </source>
</reference>
<gene>
    <name evidence="2" type="ORF">BJ322DRAFT_1106411</name>
</gene>
<keyword evidence="3" id="KW-1185">Reference proteome</keyword>
<protein>
    <submittedName>
        <fullName evidence="2">Acyl-CoA N-acyltransferase</fullName>
    </submittedName>
</protein>
<dbReference type="InterPro" id="IPR000182">
    <property type="entry name" value="GNAT_dom"/>
</dbReference>
<dbReference type="SUPFAM" id="SSF55729">
    <property type="entry name" value="Acyl-CoA N-acyltransferases (Nat)"/>
    <property type="match status" value="1"/>
</dbReference>
<dbReference type="InterPro" id="IPR016181">
    <property type="entry name" value="Acyl_CoA_acyltransferase"/>
</dbReference>
<sequence>MAPVSAPDHEIIVVTPEMNELRQQCYDIRIAVFVSEQGFSVDEEFDQWDEDATHLLLRLVPSLKPVGTVRPIRAPNYYKLGRLAVLKEYRQFSFGKALLLGVHDWVRADAIKNGCNGEVKIRAHSQLPVRGFYAKYGYISEGDEFDEDGALHQLMIATIKLD</sequence>
<dbReference type="EMBL" id="WIUZ02000004">
    <property type="protein sequence ID" value="KAF9788415.1"/>
    <property type="molecule type" value="Genomic_DNA"/>
</dbReference>
<proteinExistence type="predicted"/>
<evidence type="ECO:0000259" key="1">
    <source>
        <dbReference type="PROSITE" id="PS51186"/>
    </source>
</evidence>
<evidence type="ECO:0000313" key="3">
    <source>
        <dbReference type="Proteomes" id="UP000736335"/>
    </source>
</evidence>
<dbReference type="Gene3D" id="3.40.630.30">
    <property type="match status" value="1"/>
</dbReference>
<dbReference type="Pfam" id="PF13673">
    <property type="entry name" value="Acetyltransf_10"/>
    <property type="match status" value="1"/>
</dbReference>